<evidence type="ECO:0000256" key="4">
    <source>
        <dbReference type="ARBA" id="ARBA00022692"/>
    </source>
</evidence>
<evidence type="ECO:0000256" key="2">
    <source>
        <dbReference type="ARBA" id="ARBA00005697"/>
    </source>
</evidence>
<feature type="transmembrane region" description="Helical" evidence="8">
    <location>
        <begin position="317"/>
        <end position="340"/>
    </location>
</feature>
<feature type="transmembrane region" description="Helical" evidence="8">
    <location>
        <begin position="62"/>
        <end position="83"/>
    </location>
</feature>
<feature type="transmembrane region" description="Helical" evidence="8">
    <location>
        <begin position="250"/>
        <end position="268"/>
    </location>
</feature>
<evidence type="ECO:0000256" key="1">
    <source>
        <dbReference type="ARBA" id="ARBA00004127"/>
    </source>
</evidence>
<dbReference type="Proteomes" id="UP000232226">
    <property type="component" value="Chromosome"/>
</dbReference>
<feature type="transmembrane region" description="Helical" evidence="8">
    <location>
        <begin position="182"/>
        <end position="205"/>
    </location>
</feature>
<dbReference type="GO" id="GO:0005345">
    <property type="term" value="F:purine nucleobase transmembrane transporter activity"/>
    <property type="evidence" value="ECO:0007669"/>
    <property type="project" value="TreeGrafter"/>
</dbReference>
<dbReference type="AlphaFoldDB" id="A0A3S5Y0F1"/>
<evidence type="ECO:0000256" key="5">
    <source>
        <dbReference type="ARBA" id="ARBA00022989"/>
    </source>
</evidence>
<dbReference type="RefSeq" id="WP_099651248.1">
    <property type="nucleotide sequence ID" value="NZ_CP024411.1"/>
</dbReference>
<dbReference type="EMBL" id="CP024411">
    <property type="protein sequence ID" value="ATQ35571.1"/>
    <property type="molecule type" value="Genomic_DNA"/>
</dbReference>
<dbReference type="PANTHER" id="PTHR43337">
    <property type="entry name" value="XANTHINE/URACIL PERMEASE C887.17-RELATED"/>
    <property type="match status" value="1"/>
</dbReference>
<dbReference type="PANTHER" id="PTHR43337:SF1">
    <property type="entry name" value="XANTHINE_URACIL PERMEASE C887.17-RELATED"/>
    <property type="match status" value="1"/>
</dbReference>
<gene>
    <name evidence="9" type="ORF">CS528_02240</name>
</gene>
<feature type="transmembrane region" description="Helical" evidence="8">
    <location>
        <begin position="421"/>
        <end position="440"/>
    </location>
</feature>
<proteinExistence type="inferred from homology"/>
<feature type="transmembrane region" description="Helical" evidence="8">
    <location>
        <begin position="360"/>
        <end position="381"/>
    </location>
</feature>
<dbReference type="Pfam" id="PF00860">
    <property type="entry name" value="Xan_ur_permease"/>
    <property type="match status" value="1"/>
</dbReference>
<feature type="region of interest" description="Disordered" evidence="7">
    <location>
        <begin position="1"/>
        <end position="25"/>
    </location>
</feature>
<feature type="transmembrane region" description="Helical" evidence="8">
    <location>
        <begin position="225"/>
        <end position="243"/>
    </location>
</feature>
<dbReference type="KEGG" id="ment:CS528_02240"/>
<protein>
    <submittedName>
        <fullName evidence="9">Xanthine/uracil permease</fullName>
    </submittedName>
</protein>
<feature type="transmembrane region" description="Helical" evidence="8">
    <location>
        <begin position="490"/>
        <end position="509"/>
    </location>
</feature>
<comment type="similarity">
    <text evidence="2">Belongs to the nucleobase:cation symporter-2 (NCS2) (TC 2.A.40) family. Azg-like subfamily.</text>
</comment>
<comment type="subcellular location">
    <subcellularLocation>
        <location evidence="1">Endomembrane system</location>
        <topology evidence="1">Multi-pass membrane protein</topology>
    </subcellularLocation>
</comment>
<feature type="transmembrane region" description="Helical" evidence="8">
    <location>
        <begin position="393"/>
        <end position="414"/>
    </location>
</feature>
<evidence type="ECO:0000256" key="7">
    <source>
        <dbReference type="SAM" id="MobiDB-lite"/>
    </source>
</evidence>
<keyword evidence="3" id="KW-0813">Transport</keyword>
<dbReference type="InterPro" id="IPR045018">
    <property type="entry name" value="Azg-like"/>
</dbReference>
<dbReference type="GO" id="GO:0005886">
    <property type="term" value="C:plasma membrane"/>
    <property type="evidence" value="ECO:0007669"/>
    <property type="project" value="TreeGrafter"/>
</dbReference>
<reference evidence="9 10" key="1">
    <citation type="submission" date="2017-10" db="EMBL/GenBank/DDBJ databases">
        <title>Complete Genome Sequence of Mesoplasma entomophilum.</title>
        <authorList>
            <person name="Knight T.F."/>
            <person name="Citino T."/>
            <person name="Rubinstein R."/>
            <person name="Neuschaefer Z."/>
        </authorList>
    </citation>
    <scope>NUCLEOTIDE SEQUENCE [LARGE SCALE GENOMIC DNA]</scope>
    <source>
        <strain evidence="9 10">TAC</strain>
    </source>
</reference>
<evidence type="ECO:0000256" key="6">
    <source>
        <dbReference type="ARBA" id="ARBA00023136"/>
    </source>
</evidence>
<feature type="transmembrane region" description="Helical" evidence="8">
    <location>
        <begin position="452"/>
        <end position="478"/>
    </location>
</feature>
<accession>A0A3S5Y0F1</accession>
<keyword evidence="4 8" id="KW-0812">Transmembrane</keyword>
<sequence length="511" mass="55223">MNNKSPKQTQAENESELFLNETPEQTAQRNKEAFVFSNNKAIRSIEKYFKFDTLGAIMKKEIIGGVTTFLSLMYILTVNPGLVSNTPSINESAGAMNYFGIFFATALVSGICCIVMGLFANIPVAMSTSMGMNALVSVNIGISGGLGFEGAMIVTMLSSVVFVTVSLTPLRSFIIKSIPKGIVLAIGIGIGLFIAYVGISSMGWLAMQEDSGVPVASVATLRDNYLPIILGSVTLLLILFLTFKKIPGAVALAILSMSVIAIILASTLPSDSKAISLLGSADLRKWEGWNYDFEGFAWNWKSTFKAFGNTKIWTSPVTYISIFVVMLINFFDATGTMAAFTNQLDKKTNQHKEISQRALVIDSVGTMMASVTGTTPLGVFAESGAGIEQGAKTGLAAIVNGILFLLAIALFPIFKLIPQPITSAACVYIGIMMIKEAAHVEWEKPEFLVPTFLSILFMIATYEIANGVAMAFISYSFMMMITGKAKKVNPSVYCLSLLFIIYFIAFAFIQI</sequence>
<evidence type="ECO:0000256" key="8">
    <source>
        <dbReference type="SAM" id="Phobius"/>
    </source>
</evidence>
<feature type="compositionally biased region" description="Polar residues" evidence="7">
    <location>
        <begin position="1"/>
        <end position="12"/>
    </location>
</feature>
<evidence type="ECO:0000256" key="3">
    <source>
        <dbReference type="ARBA" id="ARBA00022448"/>
    </source>
</evidence>
<feature type="transmembrane region" description="Helical" evidence="8">
    <location>
        <begin position="95"/>
        <end position="120"/>
    </location>
</feature>
<organism evidence="9 10">
    <name type="scientific">Mesoplasma entomophilum</name>
    <dbReference type="NCBI Taxonomy" id="2149"/>
    <lineage>
        <taxon>Bacteria</taxon>
        <taxon>Bacillati</taxon>
        <taxon>Mycoplasmatota</taxon>
        <taxon>Mollicutes</taxon>
        <taxon>Entomoplasmatales</taxon>
        <taxon>Entomoplasmataceae</taxon>
        <taxon>Mesoplasma</taxon>
    </lineage>
</organism>
<name>A0A3S5Y0F1_9MOLU</name>
<dbReference type="GO" id="GO:0012505">
    <property type="term" value="C:endomembrane system"/>
    <property type="evidence" value="ECO:0007669"/>
    <property type="project" value="UniProtKB-SubCell"/>
</dbReference>
<keyword evidence="5 8" id="KW-1133">Transmembrane helix</keyword>
<evidence type="ECO:0000313" key="9">
    <source>
        <dbReference type="EMBL" id="ATQ35571.1"/>
    </source>
</evidence>
<evidence type="ECO:0000313" key="10">
    <source>
        <dbReference type="Proteomes" id="UP000232226"/>
    </source>
</evidence>
<feature type="transmembrane region" description="Helical" evidence="8">
    <location>
        <begin position="140"/>
        <end position="170"/>
    </location>
</feature>
<keyword evidence="6 8" id="KW-0472">Membrane</keyword>
<keyword evidence="10" id="KW-1185">Reference proteome</keyword>
<dbReference type="InterPro" id="IPR006043">
    <property type="entry name" value="NCS2"/>
</dbReference>